<evidence type="ECO:0000313" key="2">
    <source>
        <dbReference type="EMBL" id="ACB34797.1"/>
    </source>
</evidence>
<accession>B1Y6G1</accession>
<dbReference type="RefSeq" id="WP_012347553.1">
    <property type="nucleotide sequence ID" value="NC_010524.1"/>
</dbReference>
<sequence precursor="true">MNAADARQHELLRQQCLLRALHGDGVTALRGWAHLPSRSRHDLERGYLAYSANAAASAERALAARYPTVQALLGEDSFAQLARHLWHAEPAQRGDLAQWGHGLAAFIAASRQLADEPYLADVARLDAAVHDAENAADAESDPASLSDLAGTDPARLYLRRPPGASLVDSRHPITAIWLAHHDADRIGRDDRFAAVQQGFVAAAARTDPAALFDTAWVWRDGWQVAVRSVDPATATFVRRVLAGDNLAAALDAAGAAFDFERWLMQALRERSLPGLSVEPDVNMADDV</sequence>
<evidence type="ECO:0000313" key="3">
    <source>
        <dbReference type="Proteomes" id="UP000001693"/>
    </source>
</evidence>
<proteinExistence type="predicted"/>
<dbReference type="KEGG" id="lch:Lcho_2532"/>
<evidence type="ECO:0000259" key="1">
    <source>
        <dbReference type="Pfam" id="PF09836"/>
    </source>
</evidence>
<dbReference type="OrthoDB" id="4146344at2"/>
<reference evidence="2 3" key="1">
    <citation type="submission" date="2008-03" db="EMBL/GenBank/DDBJ databases">
        <title>Complete sequence of Leptothrix cholodnii SP-6.</title>
        <authorList>
            <consortium name="US DOE Joint Genome Institute"/>
            <person name="Copeland A."/>
            <person name="Lucas S."/>
            <person name="Lapidus A."/>
            <person name="Glavina del Rio T."/>
            <person name="Dalin E."/>
            <person name="Tice H."/>
            <person name="Bruce D."/>
            <person name="Goodwin L."/>
            <person name="Pitluck S."/>
            <person name="Chertkov O."/>
            <person name="Brettin T."/>
            <person name="Detter J.C."/>
            <person name="Han C."/>
            <person name="Kuske C.R."/>
            <person name="Schmutz J."/>
            <person name="Larimer F."/>
            <person name="Land M."/>
            <person name="Hauser L."/>
            <person name="Kyrpides N."/>
            <person name="Lykidis A."/>
            <person name="Emerson D."/>
            <person name="Richardson P."/>
        </authorList>
    </citation>
    <scope>NUCLEOTIDE SEQUENCE [LARGE SCALE GENOMIC DNA]</scope>
    <source>
        <strain evidence="3">ATCC 51168 / LMG 8142 / SP-6</strain>
    </source>
</reference>
<dbReference type="Proteomes" id="UP000001693">
    <property type="component" value="Chromosome"/>
</dbReference>
<gene>
    <name evidence="2" type="ordered locus">Lcho_2532</name>
</gene>
<dbReference type="HOGENOM" id="CLU_086594_0_0_4"/>
<name>B1Y6G1_LEPCP</name>
<dbReference type="EMBL" id="CP001013">
    <property type="protein sequence ID" value="ACB34797.1"/>
    <property type="molecule type" value="Genomic_DNA"/>
</dbReference>
<dbReference type="AlphaFoldDB" id="B1Y6G1"/>
<organism evidence="2 3">
    <name type="scientific">Leptothrix cholodnii (strain ATCC 51168 / LMG 8142 / SP-6)</name>
    <name type="common">Leptothrix discophora (strain SP-6)</name>
    <dbReference type="NCBI Taxonomy" id="395495"/>
    <lineage>
        <taxon>Bacteria</taxon>
        <taxon>Pseudomonadati</taxon>
        <taxon>Pseudomonadota</taxon>
        <taxon>Betaproteobacteria</taxon>
        <taxon>Burkholderiales</taxon>
        <taxon>Sphaerotilaceae</taxon>
        <taxon>Leptothrix</taxon>
    </lineage>
</organism>
<dbReference type="STRING" id="395495.Lcho_2532"/>
<protein>
    <recommendedName>
        <fullName evidence="1">Putative DNA-binding domain-containing protein</fullName>
    </recommendedName>
</protein>
<dbReference type="Pfam" id="PF09836">
    <property type="entry name" value="DUF2063"/>
    <property type="match status" value="1"/>
</dbReference>
<dbReference type="InterPro" id="IPR018640">
    <property type="entry name" value="DUF2063"/>
</dbReference>
<dbReference type="eggNOG" id="COG3219">
    <property type="taxonomic scope" value="Bacteria"/>
</dbReference>
<keyword evidence="3" id="KW-1185">Reference proteome</keyword>
<feature type="domain" description="Putative DNA-binding" evidence="1">
    <location>
        <begin position="14"/>
        <end position="107"/>
    </location>
</feature>